<evidence type="ECO:0000256" key="2">
    <source>
        <dbReference type="ARBA" id="ARBA00022630"/>
    </source>
</evidence>
<evidence type="ECO:0000256" key="4">
    <source>
        <dbReference type="ARBA" id="ARBA00023002"/>
    </source>
</evidence>
<keyword evidence="2" id="KW-0285">Flavoprotein</keyword>
<dbReference type="InterPro" id="IPR004136">
    <property type="entry name" value="NMO"/>
</dbReference>
<evidence type="ECO:0000313" key="6">
    <source>
        <dbReference type="EMBL" id="SJZ76232.1"/>
    </source>
</evidence>
<evidence type="ECO:0000313" key="7">
    <source>
        <dbReference type="Proteomes" id="UP000190092"/>
    </source>
</evidence>
<evidence type="ECO:0000256" key="5">
    <source>
        <dbReference type="ARBA" id="ARBA00023033"/>
    </source>
</evidence>
<dbReference type="Proteomes" id="UP000190092">
    <property type="component" value="Unassembled WGS sequence"/>
</dbReference>
<dbReference type="RefSeq" id="WP_085933902.1">
    <property type="nucleotide sequence ID" value="NZ_FUWJ01000002.1"/>
</dbReference>
<dbReference type="PROSITE" id="PS51257">
    <property type="entry name" value="PROKAR_LIPOPROTEIN"/>
    <property type="match status" value="1"/>
</dbReference>
<dbReference type="AlphaFoldDB" id="A0A1T4NAF6"/>
<name>A0A1T4NAF6_9HYPH</name>
<comment type="similarity">
    <text evidence="1">Belongs to the nitronate monooxygenase family. NMO class I subfamily.</text>
</comment>
<accession>A0A1T4NAF6</accession>
<evidence type="ECO:0000256" key="1">
    <source>
        <dbReference type="ARBA" id="ARBA00009881"/>
    </source>
</evidence>
<dbReference type="STRING" id="225324.SAMN02745126_02191"/>
<dbReference type="Gene3D" id="3.20.20.70">
    <property type="entry name" value="Aldolase class I"/>
    <property type="match status" value="1"/>
</dbReference>
<dbReference type="GO" id="GO:0018580">
    <property type="term" value="F:nitronate monooxygenase activity"/>
    <property type="evidence" value="ECO:0007669"/>
    <property type="project" value="InterPro"/>
</dbReference>
<reference evidence="7" key="1">
    <citation type="submission" date="2017-02" db="EMBL/GenBank/DDBJ databases">
        <authorList>
            <person name="Varghese N."/>
            <person name="Submissions S."/>
        </authorList>
    </citation>
    <scope>NUCLEOTIDE SEQUENCE [LARGE SCALE GENOMIC DNA]</scope>
    <source>
        <strain evidence="7">ATCC 27094</strain>
    </source>
</reference>
<keyword evidence="4" id="KW-0560">Oxidoreductase</keyword>
<protein>
    <submittedName>
        <fullName evidence="6">Nitronate monooxygenase</fullName>
    </submittedName>
</protein>
<dbReference type="InterPro" id="IPR013785">
    <property type="entry name" value="Aldolase_TIM"/>
</dbReference>
<keyword evidence="5 6" id="KW-0503">Monooxygenase</keyword>
<dbReference type="EMBL" id="FUWJ01000002">
    <property type="protein sequence ID" value="SJZ76232.1"/>
    <property type="molecule type" value="Genomic_DNA"/>
</dbReference>
<proteinExistence type="inferred from homology"/>
<sequence>MARAEVQKLIDRMAIPVIAAPMFLVSNPALALACCAEGVMGSFPAHGTRSREEFRAWLDEMEVGIKRLEDAGKKPAPWAVNLVVHPSNDRYPGDLELVERYRVPVVLTSKGAPGDAIKRIHGWGAVALHDIANRRHAEKALEAGVDGVIAVAGGAGGHTGTINPFALMNEIRQLGEDFAVVLAGGMSTGRDVLAAQAMGADLAYIGTRFIATREAMAAAAHKQMILETRATDVFLTASIDGAPANWLTPSLLAAGIDLDVLRTTLPGKIVAAQENKKRWKDIYTAGHGVGNIEDIPSASDLCRRLIQQYREAKSQMSGAVMQRAVA</sequence>
<dbReference type="CDD" id="cd04730">
    <property type="entry name" value="NPD_like"/>
    <property type="match status" value="1"/>
</dbReference>
<dbReference type="SUPFAM" id="SSF51412">
    <property type="entry name" value="Inosine monophosphate dehydrogenase (IMPDH)"/>
    <property type="match status" value="1"/>
</dbReference>
<keyword evidence="7" id="KW-1185">Reference proteome</keyword>
<evidence type="ECO:0000256" key="3">
    <source>
        <dbReference type="ARBA" id="ARBA00022643"/>
    </source>
</evidence>
<dbReference type="Pfam" id="PF03060">
    <property type="entry name" value="NMO"/>
    <property type="match status" value="1"/>
</dbReference>
<gene>
    <name evidence="6" type="ORF">SAMN02745126_02191</name>
</gene>
<dbReference type="OrthoDB" id="9778912at2"/>
<dbReference type="PANTHER" id="PTHR42747">
    <property type="entry name" value="NITRONATE MONOOXYGENASE-RELATED"/>
    <property type="match status" value="1"/>
</dbReference>
<keyword evidence="3" id="KW-0288">FMN</keyword>
<dbReference type="PANTHER" id="PTHR42747:SF4">
    <property type="entry name" value="BLR1330 PROTEIN"/>
    <property type="match status" value="1"/>
</dbReference>
<organism evidence="6 7">
    <name type="scientific">Enhydrobacter aerosaccus</name>
    <dbReference type="NCBI Taxonomy" id="225324"/>
    <lineage>
        <taxon>Bacteria</taxon>
        <taxon>Pseudomonadati</taxon>
        <taxon>Pseudomonadota</taxon>
        <taxon>Alphaproteobacteria</taxon>
        <taxon>Hyphomicrobiales</taxon>
        <taxon>Enhydrobacter</taxon>
    </lineage>
</organism>